<keyword evidence="7" id="KW-1185">Reference proteome</keyword>
<sequence>MQDAVRLANMDDGGKTMDHSAAIGMRLSLGGNKTLTIGEKDLVLFDTDGSKHISSSGGKPSAGRQLIEDICCLNCFPSRSSEGKGKHTIPLYNVLWAELRGNALVIEYAAPRKSSLKLQCWSFNIPSSEVEADGPSPELFASALIAAAYGDAKPRKRAYVLINPNSGPGGALNKWNKFVKPLFEASKMELEVVTLTRGGEATELSEKADIEKYDTIMALSGDGTPFEIFNGLGRRPDAARALAKIAVSHIPCGSGNAFSLNTNGSNDVGISALAVIKGVVMPLDLVSITQGEKRTLSFLSQSLGIIAESDLATENLRWMGSKRFEVGLVTRVLKKKCYPFDLSVKSEIEGKEMIKQHYKKYAVDPSLLSVDAEAEAGAEGLPELKYGNVRDEIPADWETASYDNIGTFYVGNMAYMSSDANFFPAAVPTDGFMDMVLIRADISPMAVTQALLAVESGKFFDNRNVTYKKISAYRITPRNQDDGYISIDGERIPFEAFQAEIHRGLGRVISKRGVYEAAGPAGWEKA</sequence>
<dbReference type="GeneID" id="29981389"/>
<dbReference type="GO" id="GO:0016020">
    <property type="term" value="C:membrane"/>
    <property type="evidence" value="ECO:0007669"/>
    <property type="project" value="TreeGrafter"/>
</dbReference>
<accession>A0A2P4ZTJ2</accession>
<feature type="domain" description="DAGKc" evidence="5">
    <location>
        <begin position="153"/>
        <end position="292"/>
    </location>
</feature>
<dbReference type="Pfam" id="PF24321">
    <property type="entry name" value="DUF7493"/>
    <property type="match status" value="1"/>
</dbReference>
<dbReference type="SUPFAM" id="SSF111331">
    <property type="entry name" value="NAD kinase/diacylglycerol kinase-like"/>
    <property type="match status" value="1"/>
</dbReference>
<dbReference type="RefSeq" id="XP_018665577.2">
    <property type="nucleotide sequence ID" value="XM_018801306.2"/>
</dbReference>
<dbReference type="Pfam" id="PF19279">
    <property type="entry name" value="YegS_C"/>
    <property type="match status" value="1"/>
</dbReference>
<dbReference type="Pfam" id="PF00781">
    <property type="entry name" value="DAGK_cat"/>
    <property type="match status" value="1"/>
</dbReference>
<dbReference type="PANTHER" id="PTHR12358">
    <property type="entry name" value="SPHINGOSINE KINASE"/>
    <property type="match status" value="1"/>
</dbReference>
<dbReference type="AlphaFoldDB" id="A0A2P4ZTJ2"/>
<keyword evidence="3" id="KW-0418">Kinase</keyword>
<organism evidence="6 7">
    <name type="scientific">Trichoderma gamsii</name>
    <dbReference type="NCBI Taxonomy" id="398673"/>
    <lineage>
        <taxon>Eukaryota</taxon>
        <taxon>Fungi</taxon>
        <taxon>Dikarya</taxon>
        <taxon>Ascomycota</taxon>
        <taxon>Pezizomycotina</taxon>
        <taxon>Sordariomycetes</taxon>
        <taxon>Hypocreomycetidae</taxon>
        <taxon>Hypocreales</taxon>
        <taxon>Hypocreaceae</taxon>
        <taxon>Trichoderma</taxon>
    </lineage>
</organism>
<protein>
    <recommendedName>
        <fullName evidence="5">DAGKc domain-containing protein</fullName>
    </recommendedName>
</protein>
<reference evidence="6 7" key="1">
    <citation type="journal article" date="2016" name="Genome Announc.">
        <title>Draft Whole-Genome Sequence of Trichoderma gamsii T6085, a Promising Biocontrol Agent of Fusarium Head Blight on Wheat.</title>
        <authorList>
            <person name="Baroncelli R."/>
            <person name="Zapparata A."/>
            <person name="Piaggeschi G."/>
            <person name="Sarrocco S."/>
            <person name="Vannacci G."/>
        </authorList>
    </citation>
    <scope>NUCLEOTIDE SEQUENCE [LARGE SCALE GENOMIC DNA]</scope>
    <source>
        <strain evidence="6 7">T6085</strain>
    </source>
</reference>
<dbReference type="InterPro" id="IPR055916">
    <property type="entry name" value="DUF7493"/>
</dbReference>
<keyword evidence="1" id="KW-0808">Transferase</keyword>
<dbReference type="Gene3D" id="2.60.200.40">
    <property type="match status" value="1"/>
</dbReference>
<dbReference type="EMBL" id="JPDN02000009">
    <property type="protein sequence ID" value="PON27600.1"/>
    <property type="molecule type" value="Genomic_DNA"/>
</dbReference>
<evidence type="ECO:0000313" key="6">
    <source>
        <dbReference type="EMBL" id="PON27600.1"/>
    </source>
</evidence>
<dbReference type="PANTHER" id="PTHR12358:SF31">
    <property type="entry name" value="ACYLGLYCEROL KINASE, MITOCHONDRIAL"/>
    <property type="match status" value="1"/>
</dbReference>
<dbReference type="InterPro" id="IPR017438">
    <property type="entry name" value="ATP-NAD_kinase_N"/>
</dbReference>
<dbReference type="Gene3D" id="3.40.50.10330">
    <property type="entry name" value="Probable inorganic polyphosphate/atp-NAD kinase, domain 1"/>
    <property type="match status" value="1"/>
</dbReference>
<evidence type="ECO:0000256" key="3">
    <source>
        <dbReference type="ARBA" id="ARBA00022777"/>
    </source>
</evidence>
<dbReference type="InterPro" id="IPR016064">
    <property type="entry name" value="NAD/diacylglycerol_kinase_sf"/>
</dbReference>
<dbReference type="Proteomes" id="UP000054821">
    <property type="component" value="Unassembled WGS sequence"/>
</dbReference>
<proteinExistence type="predicted"/>
<dbReference type="InterPro" id="IPR050187">
    <property type="entry name" value="Lipid_Phosphate_FormReg"/>
</dbReference>
<dbReference type="GO" id="GO:0005737">
    <property type="term" value="C:cytoplasm"/>
    <property type="evidence" value="ECO:0007669"/>
    <property type="project" value="TreeGrafter"/>
</dbReference>
<dbReference type="InterPro" id="IPR045540">
    <property type="entry name" value="YegS/DAGK_C"/>
</dbReference>
<keyword evidence="2" id="KW-0547">Nucleotide-binding</keyword>
<dbReference type="SMART" id="SM00046">
    <property type="entry name" value="DAGKc"/>
    <property type="match status" value="1"/>
</dbReference>
<name>A0A2P4ZTJ2_9HYPO</name>
<keyword evidence="4" id="KW-0067">ATP-binding</keyword>
<dbReference type="GO" id="GO:0005524">
    <property type="term" value="F:ATP binding"/>
    <property type="evidence" value="ECO:0007669"/>
    <property type="project" value="UniProtKB-KW"/>
</dbReference>
<gene>
    <name evidence="6" type="ORF">TGAM01_v203367</name>
</gene>
<dbReference type="GO" id="GO:0046512">
    <property type="term" value="P:sphingosine biosynthetic process"/>
    <property type="evidence" value="ECO:0007669"/>
    <property type="project" value="TreeGrafter"/>
</dbReference>
<evidence type="ECO:0000256" key="1">
    <source>
        <dbReference type="ARBA" id="ARBA00022679"/>
    </source>
</evidence>
<dbReference type="STRING" id="398673.A0A2P4ZTJ2"/>
<comment type="caution">
    <text evidence="6">The sequence shown here is derived from an EMBL/GenBank/DDBJ whole genome shotgun (WGS) entry which is preliminary data.</text>
</comment>
<evidence type="ECO:0000259" key="5">
    <source>
        <dbReference type="PROSITE" id="PS50146"/>
    </source>
</evidence>
<dbReference type="PROSITE" id="PS50146">
    <property type="entry name" value="DAGK"/>
    <property type="match status" value="1"/>
</dbReference>
<dbReference type="GO" id="GO:0001727">
    <property type="term" value="F:lipid kinase activity"/>
    <property type="evidence" value="ECO:0007669"/>
    <property type="project" value="TreeGrafter"/>
</dbReference>
<evidence type="ECO:0000313" key="7">
    <source>
        <dbReference type="Proteomes" id="UP000054821"/>
    </source>
</evidence>
<evidence type="ECO:0000256" key="4">
    <source>
        <dbReference type="ARBA" id="ARBA00022840"/>
    </source>
</evidence>
<dbReference type="InterPro" id="IPR001206">
    <property type="entry name" value="Diacylglycerol_kinase_cat_dom"/>
</dbReference>
<evidence type="ECO:0000256" key="2">
    <source>
        <dbReference type="ARBA" id="ARBA00022741"/>
    </source>
</evidence>